<feature type="transmembrane region" description="Helical" evidence="8">
    <location>
        <begin position="370"/>
        <end position="395"/>
    </location>
</feature>
<dbReference type="EMBL" id="JACHIP010000002">
    <property type="protein sequence ID" value="MBB5057278.1"/>
    <property type="molecule type" value="Genomic_DNA"/>
</dbReference>
<sequence>MHLDTPVNSFGDTSQDDSGSRRLDQPFEEDRVDLLQVALLLWRNRKTIAQFSVGAGVLAALIAFFVIKPTFTAEAVFLPPQSAPGSASTLLAGQLGGLGALGGLGGLKSPGDIYLGILASRTISDTLIARFHLQDVYKAKRLSDAEAVLKKQSTFVAGKDTLITITVVDIDPHRAADLANGYLDALYEQNGRLALTESGQRRVFFEQQLAREKDALADAEVELKRTQEQTGIIAPNGQAQVAIEAIEQLRAQITSQEVSLSVLQQSSTDQNPEVVRSRTEIERLQQQLRKMENDPSQRAPGSVQAPTAKVPELALAYIRKQREVKYHETLFELLARQYESARLDESRQSPLLQVVDRAVVPDRKSGPHRVLMMLGGMFLGLVVGVLWVILIPALVNLKREASLLL</sequence>
<feature type="domain" description="Polysaccharide chain length determinant N-terminal" evidence="9">
    <location>
        <begin position="31"/>
        <end position="95"/>
    </location>
</feature>
<comment type="caution">
    <text evidence="11">The sequence shown here is derived from an EMBL/GenBank/DDBJ whole genome shotgun (WGS) entry which is preliminary data.</text>
</comment>
<name>A0A7W7ZCG0_9BACT</name>
<reference evidence="11 12" key="1">
    <citation type="submission" date="2020-08" db="EMBL/GenBank/DDBJ databases">
        <title>Genomic Encyclopedia of Type Strains, Phase IV (KMG-V): Genome sequencing to study the core and pangenomes of soil and plant-associated prokaryotes.</title>
        <authorList>
            <person name="Whitman W."/>
        </authorList>
    </citation>
    <scope>NUCLEOTIDE SEQUENCE [LARGE SCALE GENOMIC DNA]</scope>
    <source>
        <strain evidence="11 12">M8UP14</strain>
    </source>
</reference>
<feature type="compositionally biased region" description="Polar residues" evidence="7">
    <location>
        <begin position="1"/>
        <end position="17"/>
    </location>
</feature>
<protein>
    <submittedName>
        <fullName evidence="11">Uncharacterized protein involved in exopolysaccharide biosynthesis</fullName>
    </submittedName>
</protein>
<evidence type="ECO:0000313" key="12">
    <source>
        <dbReference type="Proteomes" id="UP000540989"/>
    </source>
</evidence>
<evidence type="ECO:0000313" key="11">
    <source>
        <dbReference type="EMBL" id="MBB5057278.1"/>
    </source>
</evidence>
<evidence type="ECO:0000256" key="7">
    <source>
        <dbReference type="SAM" id="MobiDB-lite"/>
    </source>
</evidence>
<proteinExistence type="predicted"/>
<feature type="transmembrane region" description="Helical" evidence="8">
    <location>
        <begin position="48"/>
        <end position="67"/>
    </location>
</feature>
<dbReference type="Pfam" id="PF13807">
    <property type="entry name" value="GNVR"/>
    <property type="match status" value="1"/>
</dbReference>
<feature type="domain" description="Tyrosine-protein kinase G-rich" evidence="10">
    <location>
        <begin position="317"/>
        <end position="390"/>
    </location>
</feature>
<evidence type="ECO:0000256" key="3">
    <source>
        <dbReference type="ARBA" id="ARBA00022692"/>
    </source>
</evidence>
<organism evidence="11 12">
    <name type="scientific">Granulicella aggregans</name>
    <dbReference type="NCBI Taxonomy" id="474949"/>
    <lineage>
        <taxon>Bacteria</taxon>
        <taxon>Pseudomonadati</taxon>
        <taxon>Acidobacteriota</taxon>
        <taxon>Terriglobia</taxon>
        <taxon>Terriglobales</taxon>
        <taxon>Acidobacteriaceae</taxon>
        <taxon>Granulicella</taxon>
    </lineage>
</organism>
<dbReference type="AlphaFoldDB" id="A0A7W7ZCG0"/>
<evidence type="ECO:0000256" key="8">
    <source>
        <dbReference type="SAM" id="Phobius"/>
    </source>
</evidence>
<keyword evidence="5 8" id="KW-0472">Membrane</keyword>
<dbReference type="GO" id="GO:0005886">
    <property type="term" value="C:plasma membrane"/>
    <property type="evidence" value="ECO:0007669"/>
    <property type="project" value="UniProtKB-SubCell"/>
</dbReference>
<evidence type="ECO:0000256" key="6">
    <source>
        <dbReference type="SAM" id="Coils"/>
    </source>
</evidence>
<dbReference type="PANTHER" id="PTHR32309">
    <property type="entry name" value="TYROSINE-PROTEIN KINASE"/>
    <property type="match status" value="1"/>
</dbReference>
<evidence type="ECO:0000256" key="5">
    <source>
        <dbReference type="ARBA" id="ARBA00023136"/>
    </source>
</evidence>
<dbReference type="Pfam" id="PF02706">
    <property type="entry name" value="Wzz"/>
    <property type="match status" value="1"/>
</dbReference>
<dbReference type="GO" id="GO:0004713">
    <property type="term" value="F:protein tyrosine kinase activity"/>
    <property type="evidence" value="ECO:0007669"/>
    <property type="project" value="TreeGrafter"/>
</dbReference>
<keyword evidence="12" id="KW-1185">Reference proteome</keyword>
<dbReference type="RefSeq" id="WP_184215894.1">
    <property type="nucleotide sequence ID" value="NZ_JACHIP010000002.1"/>
</dbReference>
<feature type="region of interest" description="Disordered" evidence="7">
    <location>
        <begin position="1"/>
        <end position="25"/>
    </location>
</feature>
<dbReference type="InterPro" id="IPR050445">
    <property type="entry name" value="Bact_polysacc_biosynth/exp"/>
</dbReference>
<dbReference type="Proteomes" id="UP000540989">
    <property type="component" value="Unassembled WGS sequence"/>
</dbReference>
<dbReference type="PANTHER" id="PTHR32309:SF13">
    <property type="entry name" value="FERRIC ENTEROBACTIN TRANSPORT PROTEIN FEPE"/>
    <property type="match status" value="1"/>
</dbReference>
<dbReference type="InterPro" id="IPR003856">
    <property type="entry name" value="LPS_length_determ_N"/>
</dbReference>
<evidence type="ECO:0000256" key="1">
    <source>
        <dbReference type="ARBA" id="ARBA00004651"/>
    </source>
</evidence>
<keyword evidence="3 8" id="KW-0812">Transmembrane</keyword>
<evidence type="ECO:0000259" key="9">
    <source>
        <dbReference type="Pfam" id="PF02706"/>
    </source>
</evidence>
<evidence type="ECO:0000256" key="2">
    <source>
        <dbReference type="ARBA" id="ARBA00022475"/>
    </source>
</evidence>
<accession>A0A7W7ZCG0</accession>
<feature type="coiled-coil region" evidence="6">
    <location>
        <begin position="202"/>
        <end position="294"/>
    </location>
</feature>
<keyword evidence="2" id="KW-1003">Cell membrane</keyword>
<evidence type="ECO:0000259" key="10">
    <source>
        <dbReference type="Pfam" id="PF13807"/>
    </source>
</evidence>
<evidence type="ECO:0000256" key="4">
    <source>
        <dbReference type="ARBA" id="ARBA00022989"/>
    </source>
</evidence>
<dbReference type="InterPro" id="IPR032807">
    <property type="entry name" value="GNVR"/>
</dbReference>
<keyword evidence="4 8" id="KW-1133">Transmembrane helix</keyword>
<keyword evidence="6" id="KW-0175">Coiled coil</keyword>
<gene>
    <name evidence="11" type="ORF">HDF16_001963</name>
</gene>
<comment type="subcellular location">
    <subcellularLocation>
        <location evidence="1">Cell membrane</location>
        <topology evidence="1">Multi-pass membrane protein</topology>
    </subcellularLocation>
</comment>